<evidence type="ECO:0000256" key="3">
    <source>
        <dbReference type="ARBA" id="ARBA00022723"/>
    </source>
</evidence>
<dbReference type="AlphaFoldDB" id="A0A537KRH1"/>
<dbReference type="CDD" id="cd03426">
    <property type="entry name" value="NUDIX_CoAse_Nudt7"/>
    <property type="match status" value="1"/>
</dbReference>
<dbReference type="Pfam" id="PF00293">
    <property type="entry name" value="NUDIX"/>
    <property type="match status" value="1"/>
</dbReference>
<evidence type="ECO:0000256" key="4">
    <source>
        <dbReference type="ARBA" id="ARBA00022801"/>
    </source>
</evidence>
<name>A0A537KRH1_9BACT</name>
<keyword evidence="4" id="KW-0378">Hydrolase</keyword>
<evidence type="ECO:0000313" key="9">
    <source>
        <dbReference type="EMBL" id="TMI98305.1"/>
    </source>
</evidence>
<feature type="compositionally biased region" description="Basic residues" evidence="7">
    <location>
        <begin position="26"/>
        <end position="38"/>
    </location>
</feature>
<accession>A0A537KRH1</accession>
<dbReference type="PANTHER" id="PTHR12992:SF11">
    <property type="entry name" value="MITOCHONDRIAL COENZYME A DIPHOSPHATASE NUDT8"/>
    <property type="match status" value="1"/>
</dbReference>
<organism evidence="9 10">
    <name type="scientific">Candidatus Segetimicrobium genomatis</name>
    <dbReference type="NCBI Taxonomy" id="2569760"/>
    <lineage>
        <taxon>Bacteria</taxon>
        <taxon>Bacillati</taxon>
        <taxon>Candidatus Sysuimicrobiota</taxon>
        <taxon>Candidatus Sysuimicrobiia</taxon>
        <taxon>Candidatus Sysuimicrobiales</taxon>
        <taxon>Candidatus Segetimicrobiaceae</taxon>
        <taxon>Candidatus Segetimicrobium</taxon>
    </lineage>
</organism>
<dbReference type="GO" id="GO:0046872">
    <property type="term" value="F:metal ion binding"/>
    <property type="evidence" value="ECO:0007669"/>
    <property type="project" value="UniProtKB-KW"/>
</dbReference>
<evidence type="ECO:0000256" key="6">
    <source>
        <dbReference type="ARBA" id="ARBA00023211"/>
    </source>
</evidence>
<dbReference type="InterPro" id="IPR000086">
    <property type="entry name" value="NUDIX_hydrolase_dom"/>
</dbReference>
<evidence type="ECO:0000313" key="10">
    <source>
        <dbReference type="Proteomes" id="UP000319353"/>
    </source>
</evidence>
<dbReference type="PROSITE" id="PS51462">
    <property type="entry name" value="NUDIX"/>
    <property type="match status" value="1"/>
</dbReference>
<sequence length="317" mass="34231">MPGWSRAGRSSRASVARSPQGSAVLHRPRRPSGARLRPRATFEGGGRVLGLRSVLGSFSSPYDTHVTIHTCTLCSCERTGPEEHDNRLAAGACKRGVPMDTRPTRASVSSLIRGVNPLPGDVLRRRMPEGSLERLRKFLLPLELAEAELKAKPAAAVVVLLRNGTGNFEVLLGERSKREGDPWSGQIGLPGGRRRAEDGTMLATAVRETREEVGIDLEGHADILGHMAPRAPGNKPEVLVVPYVAVARGPVEATSGPEMASVFWAPLADLPATHARRIVPTILGELNVPSFTYESRLIWGFTYRILEELLVLVGLSA</sequence>
<dbReference type="InterPro" id="IPR015797">
    <property type="entry name" value="NUDIX_hydrolase-like_dom_sf"/>
</dbReference>
<protein>
    <submittedName>
        <fullName evidence="9">CoA pyrophosphatase</fullName>
    </submittedName>
</protein>
<dbReference type="Proteomes" id="UP000319353">
    <property type="component" value="Unassembled WGS sequence"/>
</dbReference>
<comment type="caution">
    <text evidence="9">The sequence shown here is derived from an EMBL/GenBank/DDBJ whole genome shotgun (WGS) entry which is preliminary data.</text>
</comment>
<dbReference type="EMBL" id="VBAL01000175">
    <property type="protein sequence ID" value="TMI98305.1"/>
    <property type="molecule type" value="Genomic_DNA"/>
</dbReference>
<dbReference type="GO" id="GO:0010945">
    <property type="term" value="F:coenzyme A diphosphatase activity"/>
    <property type="evidence" value="ECO:0007669"/>
    <property type="project" value="InterPro"/>
</dbReference>
<keyword evidence="5" id="KW-0460">Magnesium</keyword>
<evidence type="ECO:0000259" key="8">
    <source>
        <dbReference type="PROSITE" id="PS51462"/>
    </source>
</evidence>
<evidence type="ECO:0000256" key="7">
    <source>
        <dbReference type="SAM" id="MobiDB-lite"/>
    </source>
</evidence>
<dbReference type="SUPFAM" id="SSF55811">
    <property type="entry name" value="Nudix"/>
    <property type="match status" value="1"/>
</dbReference>
<feature type="region of interest" description="Disordered" evidence="7">
    <location>
        <begin position="1"/>
        <end position="40"/>
    </location>
</feature>
<comment type="cofactor">
    <cofactor evidence="1">
        <name>Mn(2+)</name>
        <dbReference type="ChEBI" id="CHEBI:29035"/>
    </cofactor>
</comment>
<keyword evidence="3" id="KW-0479">Metal-binding</keyword>
<feature type="compositionally biased region" description="Low complexity" evidence="7">
    <location>
        <begin position="1"/>
        <end position="18"/>
    </location>
</feature>
<dbReference type="PANTHER" id="PTHR12992">
    <property type="entry name" value="NUDIX HYDROLASE"/>
    <property type="match status" value="1"/>
</dbReference>
<keyword evidence="6" id="KW-0464">Manganese</keyword>
<evidence type="ECO:0000256" key="1">
    <source>
        <dbReference type="ARBA" id="ARBA00001936"/>
    </source>
</evidence>
<proteinExistence type="predicted"/>
<evidence type="ECO:0000256" key="5">
    <source>
        <dbReference type="ARBA" id="ARBA00022842"/>
    </source>
</evidence>
<comment type="cofactor">
    <cofactor evidence="2">
        <name>Mg(2+)</name>
        <dbReference type="ChEBI" id="CHEBI:18420"/>
    </cofactor>
</comment>
<gene>
    <name evidence="9" type="ORF">E6H01_12510</name>
</gene>
<evidence type="ECO:0000256" key="2">
    <source>
        <dbReference type="ARBA" id="ARBA00001946"/>
    </source>
</evidence>
<dbReference type="Gene3D" id="3.90.79.10">
    <property type="entry name" value="Nucleoside Triphosphate Pyrophosphohydrolase"/>
    <property type="match status" value="1"/>
</dbReference>
<dbReference type="InterPro" id="IPR045121">
    <property type="entry name" value="CoAse"/>
</dbReference>
<reference evidence="9 10" key="1">
    <citation type="journal article" date="2019" name="Nat. Microbiol.">
        <title>Mediterranean grassland soil C-N compound turnover is dependent on rainfall and depth, and is mediated by genomically divergent microorganisms.</title>
        <authorList>
            <person name="Diamond S."/>
            <person name="Andeer P.F."/>
            <person name="Li Z."/>
            <person name="Crits-Christoph A."/>
            <person name="Burstein D."/>
            <person name="Anantharaman K."/>
            <person name="Lane K.R."/>
            <person name="Thomas B.C."/>
            <person name="Pan C."/>
            <person name="Northen T.R."/>
            <person name="Banfield J.F."/>
        </authorList>
    </citation>
    <scope>NUCLEOTIDE SEQUENCE [LARGE SCALE GENOMIC DNA]</scope>
    <source>
        <strain evidence="9">NP_4</strain>
    </source>
</reference>
<feature type="domain" description="Nudix hydrolase" evidence="8">
    <location>
        <begin position="152"/>
        <end position="286"/>
    </location>
</feature>